<keyword evidence="3" id="KW-1185">Reference proteome</keyword>
<proteinExistence type="predicted"/>
<dbReference type="Proteomes" id="UP001500604">
    <property type="component" value="Unassembled WGS sequence"/>
</dbReference>
<feature type="compositionally biased region" description="Polar residues" evidence="1">
    <location>
        <begin position="1"/>
        <end position="14"/>
    </location>
</feature>
<protein>
    <submittedName>
        <fullName evidence="2">Uncharacterized protein</fullName>
    </submittedName>
</protein>
<dbReference type="NCBIfam" id="NF045613">
    <property type="entry name" value="PA1571_fam"/>
    <property type="match status" value="1"/>
</dbReference>
<dbReference type="EMBL" id="BAABFL010000326">
    <property type="protein sequence ID" value="GAA4649869.1"/>
    <property type="molecule type" value="Genomic_DNA"/>
</dbReference>
<evidence type="ECO:0000313" key="3">
    <source>
        <dbReference type="Proteomes" id="UP001500604"/>
    </source>
</evidence>
<evidence type="ECO:0000313" key="2">
    <source>
        <dbReference type="EMBL" id="GAA4649869.1"/>
    </source>
</evidence>
<sequence>MTYTLSSPTQQPVQDPTKAHNQDYFNGAAIVTEDGREIPITEAMLQAAFEQFDATGILSCPSYGFAITH</sequence>
<comment type="caution">
    <text evidence="2">The sequence shown here is derived from an EMBL/GenBank/DDBJ whole genome shotgun (WGS) entry which is preliminary data.</text>
</comment>
<dbReference type="RefSeq" id="WP_345195882.1">
    <property type="nucleotide sequence ID" value="NZ_BAABFL010000326.1"/>
</dbReference>
<feature type="region of interest" description="Disordered" evidence="1">
    <location>
        <begin position="1"/>
        <end position="20"/>
    </location>
</feature>
<reference evidence="3" key="1">
    <citation type="journal article" date="2019" name="Int. J. Syst. Evol. Microbiol.">
        <title>The Global Catalogue of Microorganisms (GCM) 10K type strain sequencing project: providing services to taxonomists for standard genome sequencing and annotation.</title>
        <authorList>
            <consortium name="The Broad Institute Genomics Platform"/>
            <consortium name="The Broad Institute Genome Sequencing Center for Infectious Disease"/>
            <person name="Wu L."/>
            <person name="Ma J."/>
        </authorList>
    </citation>
    <scope>NUCLEOTIDE SEQUENCE [LARGE SCALE GENOMIC DNA]</scope>
    <source>
        <strain evidence="3">JCM 17805</strain>
    </source>
</reference>
<evidence type="ECO:0000256" key="1">
    <source>
        <dbReference type="SAM" id="MobiDB-lite"/>
    </source>
</evidence>
<name>A0ABP8V1I6_9GAMM</name>
<dbReference type="InterPro" id="IPR054635">
    <property type="entry name" value="PA1571-like"/>
</dbReference>
<gene>
    <name evidence="2" type="ORF">GCM10023116_21500</name>
</gene>
<organism evidence="2 3">
    <name type="scientific">Kistimonas scapharcae</name>
    <dbReference type="NCBI Taxonomy" id="1036133"/>
    <lineage>
        <taxon>Bacteria</taxon>
        <taxon>Pseudomonadati</taxon>
        <taxon>Pseudomonadota</taxon>
        <taxon>Gammaproteobacteria</taxon>
        <taxon>Oceanospirillales</taxon>
        <taxon>Endozoicomonadaceae</taxon>
        <taxon>Kistimonas</taxon>
    </lineage>
</organism>
<accession>A0ABP8V1I6</accession>